<dbReference type="EMBL" id="BLXO01000004">
    <property type="protein sequence ID" value="GFN46653.1"/>
    <property type="molecule type" value="Genomic_DNA"/>
</dbReference>
<evidence type="ECO:0000313" key="2">
    <source>
        <dbReference type="Proteomes" id="UP000504714"/>
    </source>
</evidence>
<proteinExistence type="predicted"/>
<dbReference type="AlphaFoldDB" id="A0A6L2ZPD4"/>
<comment type="caution">
    <text evidence="1">The sequence shown here is derived from an EMBL/GenBank/DDBJ whole genome shotgun (WGS) entry which is preliminary data.</text>
</comment>
<organism evidence="1 2">
    <name type="scientific">Candidatus Regiella insecticola</name>
    <dbReference type="NCBI Taxonomy" id="138073"/>
    <lineage>
        <taxon>Bacteria</taxon>
        <taxon>Pseudomonadati</taxon>
        <taxon>Pseudomonadota</taxon>
        <taxon>Gammaproteobacteria</taxon>
        <taxon>Enterobacterales</taxon>
        <taxon>Enterobacteriaceae</taxon>
        <taxon>aphid secondary symbionts</taxon>
        <taxon>Candidatus Regiella</taxon>
    </lineage>
</organism>
<name>A0A6L2ZPD4_9ENTR</name>
<sequence>MIYRYNIPFIGFKLKIFAEKIKFIFKIKISAELICADF</sequence>
<gene>
    <name evidence="1" type="ORF">RINTU1_23530</name>
</gene>
<dbReference type="Proteomes" id="UP000504714">
    <property type="component" value="Unassembled WGS sequence"/>
</dbReference>
<accession>A0A6L2ZPD4</accession>
<protein>
    <submittedName>
        <fullName evidence="1">Uncharacterized protein</fullName>
    </submittedName>
</protein>
<reference evidence="1 2" key="1">
    <citation type="submission" date="2020-06" db="EMBL/GenBank/DDBJ databases">
        <title>The genome sequence of Candidatus Regiella insecticola strain Tut.</title>
        <authorList>
            <person name="Nikoh N."/>
            <person name="Tsuchida T."/>
            <person name="Koga R."/>
            <person name="Oshima K."/>
            <person name="Hattori M."/>
            <person name="Fukatsu T."/>
        </authorList>
    </citation>
    <scope>NUCLEOTIDE SEQUENCE [LARGE SCALE GENOMIC DNA]</scope>
    <source>
        <strain evidence="1 2">Tut</strain>
    </source>
</reference>
<evidence type="ECO:0000313" key="1">
    <source>
        <dbReference type="EMBL" id="GFN46653.1"/>
    </source>
</evidence>